<keyword evidence="9" id="KW-1185">Reference proteome</keyword>
<evidence type="ECO:0000256" key="1">
    <source>
        <dbReference type="ARBA" id="ARBA00004141"/>
    </source>
</evidence>
<comment type="subcellular location">
    <subcellularLocation>
        <location evidence="1">Membrane</location>
        <topology evidence="1">Multi-pass membrane protein</topology>
    </subcellularLocation>
</comment>
<feature type="transmembrane region" description="Helical" evidence="6">
    <location>
        <begin position="97"/>
        <end position="119"/>
    </location>
</feature>
<dbReference type="GeneID" id="83059306"/>
<sequence length="293" mass="30774">MKISKNTLKGTLCVIAAGMCWGTTGTIQAFTPNGASSLSIGAARVAFAGVVLLIYMLIKKRGELFRGGWSVRGVLLAAAGLAAYQLTFFSAVRLTGVAVGTMVAIGSAPPLAGIFGRILFKEQLPWRWYAATILAVTGCVMLVLGGNTGALSVSVLGVFLAFSAAFSYALEGVGLRLIKRDPYDVIAVVSAVSGLMALPWLLAGDISWMLEPRGALCMALLTFLSTIIPYTLFTIGIQNIELGTAYTLSLSEPLTAWLLSTVLLGERLSWIASLGVGILFCGILLLACNKNKG</sequence>
<accession>A0A1B2I8X3</accession>
<dbReference type="InterPro" id="IPR037185">
    <property type="entry name" value="EmrE-like"/>
</dbReference>
<feature type="transmembrane region" description="Helical" evidence="6">
    <location>
        <begin position="126"/>
        <end position="144"/>
    </location>
</feature>
<evidence type="ECO:0000313" key="8">
    <source>
        <dbReference type="EMBL" id="ANZ46430.1"/>
    </source>
</evidence>
<feature type="transmembrane region" description="Helical" evidence="6">
    <location>
        <begin position="270"/>
        <end position="288"/>
    </location>
</feature>
<dbReference type="GO" id="GO:0016020">
    <property type="term" value="C:membrane"/>
    <property type="evidence" value="ECO:0007669"/>
    <property type="project" value="UniProtKB-SubCell"/>
</dbReference>
<evidence type="ECO:0000256" key="3">
    <source>
        <dbReference type="ARBA" id="ARBA00022692"/>
    </source>
</evidence>
<dbReference type="STRING" id="1197717.BED41_15780"/>
<feature type="transmembrane region" description="Helical" evidence="6">
    <location>
        <begin position="150"/>
        <end position="170"/>
    </location>
</feature>
<evidence type="ECO:0000256" key="6">
    <source>
        <dbReference type="SAM" id="Phobius"/>
    </source>
</evidence>
<dbReference type="AlphaFoldDB" id="A0A1B2I8X3"/>
<feature type="transmembrane region" description="Helical" evidence="6">
    <location>
        <begin position="39"/>
        <end position="58"/>
    </location>
</feature>
<dbReference type="EMBL" id="CP016757">
    <property type="protein sequence ID" value="ANZ46430.1"/>
    <property type="molecule type" value="Genomic_DNA"/>
</dbReference>
<evidence type="ECO:0000259" key="7">
    <source>
        <dbReference type="Pfam" id="PF00892"/>
    </source>
</evidence>
<proteinExistence type="inferred from homology"/>
<organism evidence="8 9">
    <name type="scientific">Cloacibacillus porcorum</name>
    <dbReference type="NCBI Taxonomy" id="1197717"/>
    <lineage>
        <taxon>Bacteria</taxon>
        <taxon>Thermotogati</taxon>
        <taxon>Synergistota</taxon>
        <taxon>Synergistia</taxon>
        <taxon>Synergistales</taxon>
        <taxon>Synergistaceae</taxon>
        <taxon>Cloacibacillus</taxon>
    </lineage>
</organism>
<evidence type="ECO:0000256" key="5">
    <source>
        <dbReference type="ARBA" id="ARBA00023136"/>
    </source>
</evidence>
<feature type="domain" description="EamA" evidence="7">
    <location>
        <begin position="9"/>
        <end position="143"/>
    </location>
</feature>
<evidence type="ECO:0000256" key="4">
    <source>
        <dbReference type="ARBA" id="ARBA00022989"/>
    </source>
</evidence>
<dbReference type="SUPFAM" id="SSF103481">
    <property type="entry name" value="Multidrug resistance efflux transporter EmrE"/>
    <property type="match status" value="2"/>
</dbReference>
<gene>
    <name evidence="8" type="ORF">BED41_15780</name>
</gene>
<dbReference type="OrthoDB" id="9787117at2"/>
<dbReference type="KEGG" id="cpor:BED41_15780"/>
<feature type="domain" description="EamA" evidence="7">
    <location>
        <begin position="156"/>
        <end position="286"/>
    </location>
</feature>
<protein>
    <recommendedName>
        <fullName evidence="7">EamA domain-containing protein</fullName>
    </recommendedName>
</protein>
<evidence type="ECO:0000313" key="9">
    <source>
        <dbReference type="Proteomes" id="UP000093044"/>
    </source>
</evidence>
<feature type="transmembrane region" description="Helical" evidence="6">
    <location>
        <begin position="70"/>
        <end position="91"/>
    </location>
</feature>
<dbReference type="PANTHER" id="PTHR32322:SF2">
    <property type="entry name" value="EAMA DOMAIN-CONTAINING PROTEIN"/>
    <property type="match status" value="1"/>
</dbReference>
<dbReference type="InterPro" id="IPR050638">
    <property type="entry name" value="AA-Vitamin_Transporters"/>
</dbReference>
<keyword evidence="4 6" id="KW-1133">Transmembrane helix</keyword>
<keyword evidence="3 6" id="KW-0812">Transmembrane</keyword>
<name>A0A1B2I8X3_9BACT</name>
<comment type="similarity">
    <text evidence="2">Belongs to the EamA transporter family.</text>
</comment>
<dbReference type="Proteomes" id="UP000093044">
    <property type="component" value="Chromosome"/>
</dbReference>
<feature type="transmembrane region" description="Helical" evidence="6">
    <location>
        <begin position="182"/>
        <end position="201"/>
    </location>
</feature>
<feature type="transmembrane region" description="Helical" evidence="6">
    <location>
        <begin position="245"/>
        <end position="264"/>
    </location>
</feature>
<reference evidence="8" key="1">
    <citation type="submission" date="2016-08" db="EMBL/GenBank/DDBJ databases">
        <title>Complete genome of Cloacibacillus porcorum.</title>
        <authorList>
            <person name="Looft T."/>
            <person name="Bayles D.O."/>
            <person name="Alt D.P."/>
        </authorList>
    </citation>
    <scope>NUCLEOTIDE SEQUENCE [LARGE SCALE GENOMIC DNA]</scope>
    <source>
        <strain evidence="8">CL-84</strain>
    </source>
</reference>
<keyword evidence="5 6" id="KW-0472">Membrane</keyword>
<dbReference type="PANTHER" id="PTHR32322">
    <property type="entry name" value="INNER MEMBRANE TRANSPORTER"/>
    <property type="match status" value="1"/>
</dbReference>
<dbReference type="Pfam" id="PF00892">
    <property type="entry name" value="EamA"/>
    <property type="match status" value="2"/>
</dbReference>
<dbReference type="RefSeq" id="WP_066748547.1">
    <property type="nucleotide sequence ID" value="NZ_CP016757.1"/>
</dbReference>
<feature type="transmembrane region" description="Helical" evidence="6">
    <location>
        <begin position="213"/>
        <end position="233"/>
    </location>
</feature>
<dbReference type="Gene3D" id="1.10.3730.20">
    <property type="match status" value="1"/>
</dbReference>
<dbReference type="InterPro" id="IPR000620">
    <property type="entry name" value="EamA_dom"/>
</dbReference>
<evidence type="ECO:0000256" key="2">
    <source>
        <dbReference type="ARBA" id="ARBA00007362"/>
    </source>
</evidence>